<name>A0A226D074_FOLCA</name>
<dbReference type="GO" id="GO:0070828">
    <property type="term" value="P:heterochromatin organization"/>
    <property type="evidence" value="ECO:0007669"/>
    <property type="project" value="TreeGrafter"/>
</dbReference>
<dbReference type="InterPro" id="IPR003616">
    <property type="entry name" value="Post-SET_dom"/>
</dbReference>
<proteinExistence type="predicted"/>
<dbReference type="GO" id="GO:0005634">
    <property type="term" value="C:nucleus"/>
    <property type="evidence" value="ECO:0007669"/>
    <property type="project" value="UniProtKB-SubCell"/>
</dbReference>
<keyword evidence="3" id="KW-0158">Chromosome</keyword>
<organism evidence="12 13">
    <name type="scientific">Folsomia candida</name>
    <name type="common">Springtail</name>
    <dbReference type="NCBI Taxonomy" id="158441"/>
    <lineage>
        <taxon>Eukaryota</taxon>
        <taxon>Metazoa</taxon>
        <taxon>Ecdysozoa</taxon>
        <taxon>Arthropoda</taxon>
        <taxon>Hexapoda</taxon>
        <taxon>Collembola</taxon>
        <taxon>Entomobryomorpha</taxon>
        <taxon>Isotomoidea</taxon>
        <taxon>Isotomidae</taxon>
        <taxon>Proisotominae</taxon>
        <taxon>Folsomia</taxon>
    </lineage>
</organism>
<gene>
    <name evidence="12" type="ORF">Fcan01_27097</name>
</gene>
<dbReference type="GO" id="GO:0046974">
    <property type="term" value="F:histone H3K9 methyltransferase activity"/>
    <property type="evidence" value="ECO:0007669"/>
    <property type="project" value="TreeGrafter"/>
</dbReference>
<dbReference type="InterPro" id="IPR001214">
    <property type="entry name" value="SET_dom"/>
</dbReference>
<feature type="compositionally biased region" description="Basic residues" evidence="8">
    <location>
        <begin position="564"/>
        <end position="576"/>
    </location>
</feature>
<evidence type="ECO:0000256" key="4">
    <source>
        <dbReference type="ARBA" id="ARBA00022603"/>
    </source>
</evidence>
<dbReference type="PROSITE" id="PS50280">
    <property type="entry name" value="SET"/>
    <property type="match status" value="1"/>
</dbReference>
<evidence type="ECO:0000259" key="11">
    <source>
        <dbReference type="PROSITE" id="PS50868"/>
    </source>
</evidence>
<dbReference type="SMART" id="SM00317">
    <property type="entry name" value="SET"/>
    <property type="match status" value="1"/>
</dbReference>
<evidence type="ECO:0000256" key="6">
    <source>
        <dbReference type="ARBA" id="ARBA00022691"/>
    </source>
</evidence>
<keyword evidence="6" id="KW-0949">S-adenosyl-L-methionine</keyword>
<dbReference type="Gene3D" id="2.170.270.10">
    <property type="entry name" value="SET domain"/>
    <property type="match status" value="2"/>
</dbReference>
<dbReference type="OrthoDB" id="308383at2759"/>
<feature type="region of interest" description="Disordered" evidence="8">
    <location>
        <begin position="563"/>
        <end position="655"/>
    </location>
</feature>
<dbReference type="SUPFAM" id="SSF82199">
    <property type="entry name" value="SET domain"/>
    <property type="match status" value="1"/>
</dbReference>
<accession>A0A226D074</accession>
<dbReference type="Pfam" id="PF00856">
    <property type="entry name" value="SET"/>
    <property type="match status" value="1"/>
</dbReference>
<comment type="subcellular location">
    <subcellularLocation>
        <location evidence="2">Chromosome</location>
    </subcellularLocation>
    <subcellularLocation>
        <location evidence="1">Nucleus</location>
    </subcellularLocation>
</comment>
<dbReference type="STRING" id="158441.A0A226D074"/>
<evidence type="ECO:0000256" key="3">
    <source>
        <dbReference type="ARBA" id="ARBA00022454"/>
    </source>
</evidence>
<sequence>MSRSKDLFTKYDLPTKTCVHALCDGEICILNPIHMRDVLEWKYVSCLHVPMMGGFKRLKGTRKVTKGKPQRLAIYYMKRVKKGKHVKLWSGEEVFDFIQAHNITLTVDLFTFNPKINCELTMEKNIWWRKCMVEDVSNGQEVLQIPAVNLVDDEVPVIDEYLLTSVFSNDRACTKRTHVCCDCEDNCKDKLKCACFLETLKCYNPEERKILKKDENIGYDYKRLPFVRQNLSGIYECNSKCHCNEQCLNRVVQFPTKWKLQLFKDEEIKEKGWGVRTLNDIPSGSFVGVYTGTMSQESQANLKCSSAEWLTAGKWKYIVNLQVMQNAMKETVKIKPRIEPKNRTTKQLAVKSVPLIPQISFGYLDLNKVFSVSPDVLGKYNISQPKLNVEMAKSLSINVTKRNMILEFLEAKRKEQMLTTGQTPANQEIKKNSNNLTKKTKQFLTYTSTAENSTYKIPENLRFNLVLHKRKILVAKKKGQSSAPSSATSTASLTMPLPKNGEIVPDTYLPVVQLSNILTEIKKFKVDPFIDDNDENKPTKEGVKEIKLQVVQAKTEEIVDKAKKVLKPMRGRRKTSKPAVKSQQTVAATPEQHSSRSKRTLPPPSSPSSAVASGSKTASTNNTAKIPRLELSPNKGQASRMARNDAFSPPPPQVAQRTKVIAVPASRVSPPRNKLPVSPIKNLAMSPHKSLQGSPLKKAALKVKGKYALRQATENKNYTFKQYDHLLRVQKHSKIQPKIKVSKDLYLIDGRKKGNIGRYLNHSCDPNVYCQYVFVDTHDVRFPVVAFFAIKDIKAGTELTWSYNYDDDCDMGIDPLECKCGADNCRGILIC</sequence>
<feature type="domain" description="Pre-SET" evidence="10">
    <location>
        <begin position="179"/>
        <end position="255"/>
    </location>
</feature>
<dbReference type="PROSITE" id="PS50867">
    <property type="entry name" value="PRE_SET"/>
    <property type="match status" value="1"/>
</dbReference>
<dbReference type="InterPro" id="IPR051516">
    <property type="entry name" value="SETDB_methyltransferase"/>
</dbReference>
<dbReference type="EMBL" id="LNIX01000048">
    <property type="protein sequence ID" value="OXA38127.1"/>
    <property type="molecule type" value="Genomic_DNA"/>
</dbReference>
<dbReference type="PANTHER" id="PTHR46024:SF1">
    <property type="entry name" value="HISTONE-LYSINE N-METHYLTRANSFERASE EGGLESS"/>
    <property type="match status" value="1"/>
</dbReference>
<dbReference type="PROSITE" id="PS50868">
    <property type="entry name" value="POST_SET"/>
    <property type="match status" value="1"/>
</dbReference>
<evidence type="ECO:0000256" key="8">
    <source>
        <dbReference type="SAM" id="MobiDB-lite"/>
    </source>
</evidence>
<dbReference type="GO" id="GO:0010629">
    <property type="term" value="P:negative regulation of gene expression"/>
    <property type="evidence" value="ECO:0007669"/>
    <property type="project" value="TreeGrafter"/>
</dbReference>
<evidence type="ECO:0000256" key="2">
    <source>
        <dbReference type="ARBA" id="ARBA00004286"/>
    </source>
</evidence>
<feature type="domain" description="Post-SET" evidence="11">
    <location>
        <begin position="814"/>
        <end position="830"/>
    </location>
</feature>
<dbReference type="GO" id="GO:0005694">
    <property type="term" value="C:chromosome"/>
    <property type="evidence" value="ECO:0007669"/>
    <property type="project" value="UniProtKB-SubCell"/>
</dbReference>
<dbReference type="InterPro" id="IPR007728">
    <property type="entry name" value="Pre-SET_dom"/>
</dbReference>
<dbReference type="AlphaFoldDB" id="A0A226D074"/>
<protein>
    <submittedName>
        <fullName evidence="12">Histone-lysine N-methyltransferase eggless</fullName>
    </submittedName>
</protein>
<evidence type="ECO:0000259" key="10">
    <source>
        <dbReference type="PROSITE" id="PS50867"/>
    </source>
</evidence>
<dbReference type="Pfam" id="PF05033">
    <property type="entry name" value="Pre-SET"/>
    <property type="match status" value="1"/>
</dbReference>
<dbReference type="InterPro" id="IPR046341">
    <property type="entry name" value="SET_dom_sf"/>
</dbReference>
<evidence type="ECO:0000313" key="13">
    <source>
        <dbReference type="Proteomes" id="UP000198287"/>
    </source>
</evidence>
<dbReference type="PANTHER" id="PTHR46024">
    <property type="entry name" value="HISTONE-LYSINE N-METHYLTRANSFERASE EGGLESS"/>
    <property type="match status" value="1"/>
</dbReference>
<keyword evidence="4 12" id="KW-0489">Methyltransferase</keyword>
<feature type="compositionally biased region" description="Low complexity" evidence="8">
    <location>
        <begin position="607"/>
        <end position="617"/>
    </location>
</feature>
<feature type="domain" description="SET" evidence="9">
    <location>
        <begin position="258"/>
        <end position="804"/>
    </location>
</feature>
<keyword evidence="7" id="KW-0539">Nucleus</keyword>
<dbReference type="SMART" id="SM00468">
    <property type="entry name" value="PreSET"/>
    <property type="match status" value="1"/>
</dbReference>
<evidence type="ECO:0000256" key="7">
    <source>
        <dbReference type="ARBA" id="ARBA00023242"/>
    </source>
</evidence>
<dbReference type="GO" id="GO:0032259">
    <property type="term" value="P:methylation"/>
    <property type="evidence" value="ECO:0007669"/>
    <property type="project" value="UniProtKB-KW"/>
</dbReference>
<dbReference type="Proteomes" id="UP000198287">
    <property type="component" value="Unassembled WGS sequence"/>
</dbReference>
<evidence type="ECO:0000259" key="9">
    <source>
        <dbReference type="PROSITE" id="PS50280"/>
    </source>
</evidence>
<evidence type="ECO:0000256" key="1">
    <source>
        <dbReference type="ARBA" id="ARBA00004123"/>
    </source>
</evidence>
<evidence type="ECO:0000256" key="5">
    <source>
        <dbReference type="ARBA" id="ARBA00022679"/>
    </source>
</evidence>
<keyword evidence="5 12" id="KW-0808">Transferase</keyword>
<reference evidence="12 13" key="1">
    <citation type="submission" date="2015-12" db="EMBL/GenBank/DDBJ databases">
        <title>The genome of Folsomia candida.</title>
        <authorList>
            <person name="Faddeeva A."/>
            <person name="Derks M.F."/>
            <person name="Anvar Y."/>
            <person name="Smit S."/>
            <person name="Van Straalen N."/>
            <person name="Roelofs D."/>
        </authorList>
    </citation>
    <scope>NUCLEOTIDE SEQUENCE [LARGE SCALE GENOMIC DNA]</scope>
    <source>
        <strain evidence="12 13">VU population</strain>
        <tissue evidence="12">Whole body</tissue>
    </source>
</reference>
<keyword evidence="13" id="KW-1185">Reference proteome</keyword>
<dbReference type="GO" id="GO:0008270">
    <property type="term" value="F:zinc ion binding"/>
    <property type="evidence" value="ECO:0007669"/>
    <property type="project" value="InterPro"/>
</dbReference>
<evidence type="ECO:0000313" key="12">
    <source>
        <dbReference type="EMBL" id="OXA38127.1"/>
    </source>
</evidence>
<comment type="caution">
    <text evidence="12">The sequence shown here is derived from an EMBL/GenBank/DDBJ whole genome shotgun (WGS) entry which is preliminary data.</text>
</comment>